<evidence type="ECO:0000313" key="3">
    <source>
        <dbReference type="Proteomes" id="UP001162972"/>
    </source>
</evidence>
<feature type="region of interest" description="Disordered" evidence="1">
    <location>
        <begin position="69"/>
        <end position="108"/>
    </location>
</feature>
<gene>
    <name evidence="2" type="ORF">OIU84_000618</name>
</gene>
<keyword evidence="3" id="KW-1185">Reference proteome</keyword>
<dbReference type="AlphaFoldDB" id="A0AAD6L561"/>
<accession>A0AAD6L561</accession>
<organism evidence="2 3">
    <name type="scientific">Salix udensis</name>
    <dbReference type="NCBI Taxonomy" id="889485"/>
    <lineage>
        <taxon>Eukaryota</taxon>
        <taxon>Viridiplantae</taxon>
        <taxon>Streptophyta</taxon>
        <taxon>Embryophyta</taxon>
        <taxon>Tracheophyta</taxon>
        <taxon>Spermatophyta</taxon>
        <taxon>Magnoliopsida</taxon>
        <taxon>eudicotyledons</taxon>
        <taxon>Gunneridae</taxon>
        <taxon>Pentapetalae</taxon>
        <taxon>rosids</taxon>
        <taxon>fabids</taxon>
        <taxon>Malpighiales</taxon>
        <taxon>Salicaceae</taxon>
        <taxon>Saliceae</taxon>
        <taxon>Salix</taxon>
    </lineage>
</organism>
<feature type="compositionally biased region" description="Pro residues" evidence="1">
    <location>
        <begin position="71"/>
        <end position="82"/>
    </location>
</feature>
<proteinExistence type="predicted"/>
<sequence>MEAAIGRPTPYFLLTNCVPTFSPSPSRWSTIPAHSFGNPPSPSFFFCICSPFLVSLSFPYSSLATIAKPFPNRPPADPPPATPLLTAQPSPFPQSKLTISNTFPSSSS</sequence>
<comment type="caution">
    <text evidence="2">The sequence shown here is derived from an EMBL/GenBank/DDBJ whole genome shotgun (WGS) entry which is preliminary data.</text>
</comment>
<dbReference type="EMBL" id="JAPFFJ010000001">
    <property type="protein sequence ID" value="KAJ6435466.1"/>
    <property type="molecule type" value="Genomic_DNA"/>
</dbReference>
<feature type="compositionally biased region" description="Polar residues" evidence="1">
    <location>
        <begin position="93"/>
        <end position="108"/>
    </location>
</feature>
<evidence type="ECO:0000313" key="2">
    <source>
        <dbReference type="EMBL" id="KAJ6435466.1"/>
    </source>
</evidence>
<reference evidence="2 3" key="1">
    <citation type="journal article" date="2023" name="Int. J. Mol. Sci.">
        <title>De Novo Assembly and Annotation of 11 Diverse Shrub Willow (Salix) Genomes Reveals Novel Gene Organization in Sex-Linked Regions.</title>
        <authorList>
            <person name="Hyden B."/>
            <person name="Feng K."/>
            <person name="Yates T.B."/>
            <person name="Jawdy S."/>
            <person name="Cereghino C."/>
            <person name="Smart L.B."/>
            <person name="Muchero W."/>
        </authorList>
    </citation>
    <scope>NUCLEOTIDE SEQUENCE [LARGE SCALE GENOMIC DNA]</scope>
    <source>
        <tissue evidence="2">Shoot tip</tissue>
    </source>
</reference>
<dbReference type="Proteomes" id="UP001162972">
    <property type="component" value="Chromosome 18"/>
</dbReference>
<evidence type="ECO:0000256" key="1">
    <source>
        <dbReference type="SAM" id="MobiDB-lite"/>
    </source>
</evidence>
<protein>
    <submittedName>
        <fullName evidence="2">Uncharacterized protein</fullName>
    </submittedName>
</protein>
<name>A0AAD6L561_9ROSI</name>